<keyword evidence="4" id="KW-0067">ATP-binding</keyword>
<dbReference type="InterPro" id="IPR003593">
    <property type="entry name" value="AAA+_ATPase"/>
</dbReference>
<keyword evidence="3" id="KW-0547">Nucleotide-binding</keyword>
<proteinExistence type="predicted"/>
<sequence>MDNMTPKNIDPVMGALESSSEKAYSAPRALVPIAFEVVNLCKRFGNKIAVNNLSLSVPCGSIFGVVGPNGAGKTTMLNMATGLLRPDSGHAIICGHDMWTDPMAAKSAMGLLADGVPVFDRLTGGEYLEYLGALRGMDPVDVSTRTAELLSALGLTEARNQQIVDYSAGMTKKILLAGALLHNPRVLVLDEPLEAVDPVSGRIIQQILKAYAASGGTVVMSSHVMELVEGLCDHVAVIHQGEVRVVGTVEKLAAEQSLTDLFVSIVGGGELAEGQLAWLRQTSGELEQKGNSNGA</sequence>
<evidence type="ECO:0000256" key="5">
    <source>
        <dbReference type="ARBA" id="ARBA00023251"/>
    </source>
</evidence>
<evidence type="ECO:0000256" key="1">
    <source>
        <dbReference type="ARBA" id="ARBA00004202"/>
    </source>
</evidence>
<evidence type="ECO:0000256" key="3">
    <source>
        <dbReference type="ARBA" id="ARBA00022741"/>
    </source>
</evidence>
<dbReference type="Pfam" id="PF00005">
    <property type="entry name" value="ABC_tran"/>
    <property type="match status" value="1"/>
</dbReference>
<gene>
    <name evidence="7" type="ORF">CMUST_09465</name>
</gene>
<keyword evidence="5" id="KW-0046">Antibiotic resistance</keyword>
<dbReference type="KEGG" id="cmv:CMUST_09465"/>
<evidence type="ECO:0000256" key="4">
    <source>
        <dbReference type="ARBA" id="ARBA00022840"/>
    </source>
</evidence>
<reference evidence="8" key="2">
    <citation type="submission" date="2015-05" db="EMBL/GenBank/DDBJ databases">
        <title>Complete genome sequence of Corynebacterium mustelae DSM 45274, isolated from various tissues of a male ferret with lethal sepsis.</title>
        <authorList>
            <person name="Ruckert C."/>
            <person name="Albersmeier A."/>
            <person name="Winkler A."/>
            <person name="Tauch A."/>
        </authorList>
    </citation>
    <scope>NUCLEOTIDE SEQUENCE [LARGE SCALE GENOMIC DNA]</scope>
    <source>
        <strain evidence="8">DSM 45274</strain>
    </source>
</reference>
<keyword evidence="8" id="KW-1185">Reference proteome</keyword>
<dbReference type="EMBL" id="CP011542">
    <property type="protein sequence ID" value="AKK06209.1"/>
    <property type="molecule type" value="Genomic_DNA"/>
</dbReference>
<accession>A0A0G3GYJ0</accession>
<comment type="subcellular location">
    <subcellularLocation>
        <location evidence="1">Cell membrane</location>
        <topology evidence="1">Peripheral membrane protein</topology>
    </subcellularLocation>
</comment>
<dbReference type="Proteomes" id="UP000035199">
    <property type="component" value="Chromosome"/>
</dbReference>
<dbReference type="PANTHER" id="PTHR42711">
    <property type="entry name" value="ABC TRANSPORTER ATP-BINDING PROTEIN"/>
    <property type="match status" value="1"/>
</dbReference>
<name>A0A0G3GYJ0_9CORY</name>
<keyword evidence="2" id="KW-0813">Transport</keyword>
<dbReference type="InterPro" id="IPR003439">
    <property type="entry name" value="ABC_transporter-like_ATP-bd"/>
</dbReference>
<evidence type="ECO:0000313" key="7">
    <source>
        <dbReference type="EMBL" id="AKK06209.1"/>
    </source>
</evidence>
<dbReference type="SMART" id="SM00382">
    <property type="entry name" value="AAA"/>
    <property type="match status" value="1"/>
</dbReference>
<dbReference type="GO" id="GO:0016887">
    <property type="term" value="F:ATP hydrolysis activity"/>
    <property type="evidence" value="ECO:0007669"/>
    <property type="project" value="InterPro"/>
</dbReference>
<dbReference type="PROSITE" id="PS50893">
    <property type="entry name" value="ABC_TRANSPORTER_2"/>
    <property type="match status" value="1"/>
</dbReference>
<evidence type="ECO:0000259" key="6">
    <source>
        <dbReference type="PROSITE" id="PS50893"/>
    </source>
</evidence>
<dbReference type="AlphaFoldDB" id="A0A0G3GYJ0"/>
<dbReference type="STRING" id="571915.CMUST_09465"/>
<dbReference type="PANTHER" id="PTHR42711:SF19">
    <property type="entry name" value="DOXORUBICIN RESISTANCE ATP-BINDING PROTEIN DRRA"/>
    <property type="match status" value="1"/>
</dbReference>
<dbReference type="InterPro" id="IPR050763">
    <property type="entry name" value="ABC_transporter_ATP-binding"/>
</dbReference>
<reference evidence="7 8" key="1">
    <citation type="journal article" date="2015" name="Genome Announc.">
        <title>Complete Genome Sequence of the Type Strain Corynebacterium mustelae DSM 45274, Isolated from Various Tissues of a Male Ferret with Lethal Sepsis.</title>
        <authorList>
            <person name="Ruckert C."/>
            <person name="Eimer J."/>
            <person name="Winkler A."/>
            <person name="Tauch A."/>
        </authorList>
    </citation>
    <scope>NUCLEOTIDE SEQUENCE [LARGE SCALE GENOMIC DNA]</scope>
    <source>
        <strain evidence="7 8">DSM 45274</strain>
    </source>
</reference>
<dbReference type="Gene3D" id="3.40.50.300">
    <property type="entry name" value="P-loop containing nucleotide triphosphate hydrolases"/>
    <property type="match status" value="1"/>
</dbReference>
<dbReference type="InterPro" id="IPR027417">
    <property type="entry name" value="P-loop_NTPase"/>
</dbReference>
<dbReference type="GO" id="GO:0046677">
    <property type="term" value="P:response to antibiotic"/>
    <property type="evidence" value="ECO:0007669"/>
    <property type="project" value="UniProtKB-KW"/>
</dbReference>
<evidence type="ECO:0000313" key="8">
    <source>
        <dbReference type="Proteomes" id="UP000035199"/>
    </source>
</evidence>
<dbReference type="CDD" id="cd03230">
    <property type="entry name" value="ABC_DR_subfamily_A"/>
    <property type="match status" value="1"/>
</dbReference>
<protein>
    <submittedName>
        <fullName evidence="7">ABC-type multidrug transport system, ATPase component</fullName>
    </submittedName>
</protein>
<feature type="domain" description="ABC transporter" evidence="6">
    <location>
        <begin position="35"/>
        <end position="265"/>
    </location>
</feature>
<organism evidence="7 8">
    <name type="scientific">Corynebacterium mustelae</name>
    <dbReference type="NCBI Taxonomy" id="571915"/>
    <lineage>
        <taxon>Bacteria</taxon>
        <taxon>Bacillati</taxon>
        <taxon>Actinomycetota</taxon>
        <taxon>Actinomycetes</taxon>
        <taxon>Mycobacteriales</taxon>
        <taxon>Corynebacteriaceae</taxon>
        <taxon>Corynebacterium</taxon>
    </lineage>
</organism>
<dbReference type="GO" id="GO:0005886">
    <property type="term" value="C:plasma membrane"/>
    <property type="evidence" value="ECO:0007669"/>
    <property type="project" value="UniProtKB-SubCell"/>
</dbReference>
<dbReference type="GO" id="GO:0005524">
    <property type="term" value="F:ATP binding"/>
    <property type="evidence" value="ECO:0007669"/>
    <property type="project" value="UniProtKB-KW"/>
</dbReference>
<dbReference type="PATRIC" id="fig|571915.4.peg.2003"/>
<dbReference type="SUPFAM" id="SSF52540">
    <property type="entry name" value="P-loop containing nucleoside triphosphate hydrolases"/>
    <property type="match status" value="1"/>
</dbReference>
<evidence type="ECO:0000256" key="2">
    <source>
        <dbReference type="ARBA" id="ARBA00022448"/>
    </source>
</evidence>